<reference evidence="1 2" key="1">
    <citation type="submission" date="2023-07" db="EMBL/GenBank/DDBJ databases">
        <title>Genomic Encyclopedia of Type Strains, Phase IV (KMG-IV): sequencing the most valuable type-strain genomes for metagenomic binning, comparative biology and taxonomic classification.</title>
        <authorList>
            <person name="Goeker M."/>
        </authorList>
    </citation>
    <scope>NUCLEOTIDE SEQUENCE [LARGE SCALE GENOMIC DNA]</scope>
    <source>
        <strain evidence="1 2">DSM 18695</strain>
    </source>
</reference>
<dbReference type="Proteomes" id="UP001228905">
    <property type="component" value="Unassembled WGS sequence"/>
</dbReference>
<accession>A0ABU0IWI6</accession>
<evidence type="ECO:0000313" key="1">
    <source>
        <dbReference type="EMBL" id="MDQ0466377.1"/>
    </source>
</evidence>
<dbReference type="GO" id="GO:0004497">
    <property type="term" value="F:monooxygenase activity"/>
    <property type="evidence" value="ECO:0007669"/>
    <property type="project" value="UniProtKB-KW"/>
</dbReference>
<proteinExistence type="predicted"/>
<evidence type="ECO:0000313" key="2">
    <source>
        <dbReference type="Proteomes" id="UP001228905"/>
    </source>
</evidence>
<keyword evidence="2" id="KW-1185">Reference proteome</keyword>
<name>A0ABU0IWI6_9CAUL</name>
<dbReference type="InterPro" id="IPR011008">
    <property type="entry name" value="Dimeric_a/b-barrel"/>
</dbReference>
<gene>
    <name evidence="1" type="ORF">QO010_004170</name>
</gene>
<protein>
    <submittedName>
        <fullName evidence="1">Quinol monooxygenase YgiN</fullName>
    </submittedName>
</protein>
<dbReference type="EMBL" id="JAUSVS010000011">
    <property type="protein sequence ID" value="MDQ0466377.1"/>
    <property type="molecule type" value="Genomic_DNA"/>
</dbReference>
<comment type="caution">
    <text evidence="1">The sequence shown here is derived from an EMBL/GenBank/DDBJ whole genome shotgun (WGS) entry which is preliminary data.</text>
</comment>
<sequence>MQRVTLVRYRCKPDQADANEALSRAVFDEARAVAPGHVAYGLFRDGVDFLHLFINTAEDDSAAITELPSFKAFSEGIAARCEAPPEATRMGLTLVESYGLPE</sequence>
<dbReference type="RefSeq" id="WP_307352434.1">
    <property type="nucleotide sequence ID" value="NZ_JAUSVS010000011.1"/>
</dbReference>
<keyword evidence="1" id="KW-0560">Oxidoreductase</keyword>
<dbReference type="SUPFAM" id="SSF54909">
    <property type="entry name" value="Dimeric alpha+beta barrel"/>
    <property type="match status" value="1"/>
</dbReference>
<organism evidence="1 2">
    <name type="scientific">Caulobacter ginsengisoli</name>
    <dbReference type="NCBI Taxonomy" id="400775"/>
    <lineage>
        <taxon>Bacteria</taxon>
        <taxon>Pseudomonadati</taxon>
        <taxon>Pseudomonadota</taxon>
        <taxon>Alphaproteobacteria</taxon>
        <taxon>Caulobacterales</taxon>
        <taxon>Caulobacteraceae</taxon>
        <taxon>Caulobacter</taxon>
    </lineage>
</organism>
<keyword evidence="1" id="KW-0503">Monooxygenase</keyword>